<organism evidence="8 9">
    <name type="scientific">Leptomonas seymouri</name>
    <dbReference type="NCBI Taxonomy" id="5684"/>
    <lineage>
        <taxon>Eukaryota</taxon>
        <taxon>Discoba</taxon>
        <taxon>Euglenozoa</taxon>
        <taxon>Kinetoplastea</taxon>
        <taxon>Metakinetoplastina</taxon>
        <taxon>Trypanosomatida</taxon>
        <taxon>Trypanosomatidae</taxon>
        <taxon>Leishmaniinae</taxon>
        <taxon>Leptomonas</taxon>
    </lineage>
</organism>
<dbReference type="GO" id="GO:0061723">
    <property type="term" value="P:glycophagy"/>
    <property type="evidence" value="ECO:0007669"/>
    <property type="project" value="TreeGrafter"/>
</dbReference>
<keyword evidence="6" id="KW-0653">Protein transport</keyword>
<evidence type="ECO:0000256" key="7">
    <source>
        <dbReference type="ARBA" id="ARBA00023006"/>
    </source>
</evidence>
<dbReference type="GO" id="GO:0015031">
    <property type="term" value="P:protein transport"/>
    <property type="evidence" value="ECO:0007669"/>
    <property type="project" value="UniProtKB-KW"/>
</dbReference>
<evidence type="ECO:0000313" key="9">
    <source>
        <dbReference type="Proteomes" id="UP000038009"/>
    </source>
</evidence>
<evidence type="ECO:0000256" key="2">
    <source>
        <dbReference type="ARBA" id="ARBA00007683"/>
    </source>
</evidence>
<evidence type="ECO:0000256" key="4">
    <source>
        <dbReference type="ARBA" id="ARBA00022490"/>
    </source>
</evidence>
<comment type="similarity">
    <text evidence="2">Belongs to the ATG3 family.</text>
</comment>
<dbReference type="EMBL" id="LJSK01000073">
    <property type="protein sequence ID" value="KPI87823.1"/>
    <property type="molecule type" value="Genomic_DNA"/>
</dbReference>
<evidence type="ECO:0000313" key="8">
    <source>
        <dbReference type="EMBL" id="KPI87823.1"/>
    </source>
</evidence>
<sequence>MALRRSLYEGYKSAHNKLFNVKDKSDFQTTGRLTPKEFVEAGDELIQKTPVWQWVGGPDNVQVYLPKEKKCIVYRGAPCTERAPVAQTTTPAETVDEDDFVVTEPPKAALPTTTVEEEKVLNWDDDDSANSDDEDVVTTAQDGFSNLRVYDVYIVYDKYYETPRMYLVGYACDHVTPLTTDEMKQDVYCTNYGKTVTIDPHPVLSIPCISIHPCRHAETMCSLMHRMQQNYESEKGEEAKKEPFTFPAHLALLLFLKFISTVLPTIQYDISSGFDLI</sequence>
<dbReference type="InterPro" id="IPR007135">
    <property type="entry name" value="Atg3/Atg10"/>
</dbReference>
<dbReference type="GO" id="GO:0005829">
    <property type="term" value="C:cytosol"/>
    <property type="evidence" value="ECO:0007669"/>
    <property type="project" value="TreeGrafter"/>
</dbReference>
<keyword evidence="3" id="KW-0813">Transport</keyword>
<comment type="caution">
    <text evidence="8">The sequence shown here is derived from an EMBL/GenBank/DDBJ whole genome shotgun (WGS) entry which is preliminary data.</text>
</comment>
<dbReference type="Pfam" id="PF03987">
    <property type="entry name" value="Autophagy_act_C"/>
    <property type="match status" value="1"/>
</dbReference>
<dbReference type="VEuPathDB" id="TriTrypDB:Lsey_0073_0340"/>
<comment type="subcellular location">
    <subcellularLocation>
        <location evidence="1">Cytoplasm</location>
    </subcellularLocation>
</comment>
<keyword evidence="4" id="KW-0963">Cytoplasm</keyword>
<dbReference type="PANTHER" id="PTHR12866:SF2">
    <property type="entry name" value="UBIQUITIN-LIKE-CONJUGATING ENZYME ATG3"/>
    <property type="match status" value="1"/>
</dbReference>
<evidence type="ECO:0000256" key="3">
    <source>
        <dbReference type="ARBA" id="ARBA00022448"/>
    </source>
</evidence>
<gene>
    <name evidence="8" type="ORF">ABL78_3122</name>
</gene>
<accession>A0A0N1HYD5</accession>
<dbReference type="GO" id="GO:0000045">
    <property type="term" value="P:autophagosome assembly"/>
    <property type="evidence" value="ECO:0007669"/>
    <property type="project" value="TreeGrafter"/>
</dbReference>
<dbReference type="OMA" id="HCPTWSW"/>
<proteinExistence type="inferred from homology"/>
<evidence type="ECO:0000256" key="1">
    <source>
        <dbReference type="ARBA" id="ARBA00004496"/>
    </source>
</evidence>
<dbReference type="Proteomes" id="UP000038009">
    <property type="component" value="Unassembled WGS sequence"/>
</dbReference>
<reference evidence="8 9" key="1">
    <citation type="journal article" date="2015" name="PLoS Pathog.">
        <title>Leptomonas seymouri: Adaptations to the Dixenous Life Cycle Analyzed by Genome Sequencing, Transcriptome Profiling and Co-infection with Leishmania donovani.</title>
        <authorList>
            <person name="Kraeva N."/>
            <person name="Butenko A."/>
            <person name="Hlavacova J."/>
            <person name="Kostygov A."/>
            <person name="Myskova J."/>
            <person name="Grybchuk D."/>
            <person name="Lestinova T."/>
            <person name="Votypka J."/>
            <person name="Volf P."/>
            <person name="Opperdoes F."/>
            <person name="Flegontov P."/>
            <person name="Lukes J."/>
            <person name="Yurchenko V."/>
        </authorList>
    </citation>
    <scope>NUCLEOTIDE SEQUENCE [LARGE SCALE GENOMIC DNA]</scope>
    <source>
        <strain evidence="8 9">ATCC 30220</strain>
    </source>
</reference>
<evidence type="ECO:0000256" key="5">
    <source>
        <dbReference type="ARBA" id="ARBA00022786"/>
    </source>
</evidence>
<keyword evidence="9" id="KW-1185">Reference proteome</keyword>
<dbReference type="PANTHER" id="PTHR12866">
    <property type="entry name" value="UBIQUITIN-LIKE-CONJUGATING ENZYME ATG3"/>
    <property type="match status" value="1"/>
</dbReference>
<evidence type="ECO:0000256" key="6">
    <source>
        <dbReference type="ARBA" id="ARBA00022927"/>
    </source>
</evidence>
<keyword evidence="7" id="KW-0072">Autophagy</keyword>
<name>A0A0N1HYD5_LEPSE</name>
<dbReference type="GO" id="GO:0000422">
    <property type="term" value="P:autophagy of mitochondrion"/>
    <property type="evidence" value="ECO:0007669"/>
    <property type="project" value="TreeGrafter"/>
</dbReference>
<dbReference type="AlphaFoldDB" id="A0A0N1HYD5"/>
<dbReference type="GO" id="GO:0019776">
    <property type="term" value="F:Atg8-family ligase activity"/>
    <property type="evidence" value="ECO:0007669"/>
    <property type="project" value="TreeGrafter"/>
</dbReference>
<keyword evidence="5" id="KW-0833">Ubl conjugation pathway</keyword>
<dbReference type="Gene3D" id="3.30.1460.50">
    <property type="match status" value="1"/>
</dbReference>
<dbReference type="GO" id="GO:0044804">
    <property type="term" value="P:nucleophagy"/>
    <property type="evidence" value="ECO:0007669"/>
    <property type="project" value="TreeGrafter"/>
</dbReference>
<dbReference type="OrthoDB" id="1584384at2759"/>
<dbReference type="GO" id="GO:0000407">
    <property type="term" value="C:phagophore assembly site"/>
    <property type="evidence" value="ECO:0007669"/>
    <property type="project" value="TreeGrafter"/>
</dbReference>
<protein>
    <submittedName>
        <fullName evidence="8">Putative autophagocytosis protein</fullName>
    </submittedName>
</protein>